<comment type="caution">
    <text evidence="2">The sequence shown here is derived from an EMBL/GenBank/DDBJ whole genome shotgun (WGS) entry which is preliminary data.</text>
</comment>
<dbReference type="InterPro" id="IPR029052">
    <property type="entry name" value="Metallo-depent_PP-like"/>
</dbReference>
<keyword evidence="3" id="KW-1185">Reference proteome</keyword>
<dbReference type="Gene3D" id="3.60.21.10">
    <property type="match status" value="1"/>
</dbReference>
<dbReference type="InterPro" id="IPR004843">
    <property type="entry name" value="Calcineurin-like_PHP"/>
</dbReference>
<dbReference type="SUPFAM" id="SSF56300">
    <property type="entry name" value="Metallo-dependent phosphatases"/>
    <property type="match status" value="1"/>
</dbReference>
<dbReference type="Pfam" id="PF00149">
    <property type="entry name" value="Metallophos"/>
    <property type="match status" value="1"/>
</dbReference>
<dbReference type="PANTHER" id="PTHR37844:SF1">
    <property type="entry name" value="CALCINEURIN-LIKE PHOSPHOESTERASE DOMAIN-CONTAINING PROTEIN"/>
    <property type="match status" value="1"/>
</dbReference>
<protein>
    <submittedName>
        <fullName evidence="2">Metallophosphoesterase</fullName>
    </submittedName>
</protein>
<organism evidence="2 3">
    <name type="scientific">Fibrivirga algicola</name>
    <dbReference type="NCBI Taxonomy" id="2950420"/>
    <lineage>
        <taxon>Bacteria</taxon>
        <taxon>Pseudomonadati</taxon>
        <taxon>Bacteroidota</taxon>
        <taxon>Cytophagia</taxon>
        <taxon>Cytophagales</taxon>
        <taxon>Spirosomataceae</taxon>
        <taxon>Fibrivirga</taxon>
    </lineage>
</organism>
<evidence type="ECO:0000313" key="2">
    <source>
        <dbReference type="EMBL" id="NID10067.1"/>
    </source>
</evidence>
<name>A0ABX0QGI4_9BACT</name>
<proteinExistence type="predicted"/>
<evidence type="ECO:0000313" key="3">
    <source>
        <dbReference type="Proteomes" id="UP000606008"/>
    </source>
</evidence>
<sequence length="257" mass="29544">MTIQYVSDLHLEFPDNATYLLANPIEPAGDVLILAGDITSLAYYKSRKQEKAFFKTLSNQFRQVYYIPGNHEFYRSLDARLLDQPLQETLHANVFLLNNVARTYGGIRFLFSTLWSHIDQENEYQLGTSMADFQLINYRGNRLKPAMYTRFLHQPSLAFLRTELAKPVIEPTVVVTHHLPSLQCVHPRHTGSLLEQGFVTNLDSLILDTQPAYWIYGHSHANRPAIQLGNTQLLSNMLGYCARQEHYDYRNPAVITL</sequence>
<dbReference type="EMBL" id="WAEL01000002">
    <property type="protein sequence ID" value="NID10067.1"/>
    <property type="molecule type" value="Genomic_DNA"/>
</dbReference>
<accession>A0ABX0QGI4</accession>
<dbReference type="PANTHER" id="PTHR37844">
    <property type="entry name" value="SER/THR PROTEIN PHOSPHATASE SUPERFAMILY (AFU_ORTHOLOGUE AFUA_1G14840)"/>
    <property type="match status" value="1"/>
</dbReference>
<gene>
    <name evidence="2" type="ORF">F7231_07765</name>
</gene>
<evidence type="ECO:0000259" key="1">
    <source>
        <dbReference type="Pfam" id="PF00149"/>
    </source>
</evidence>
<feature type="domain" description="Calcineurin-like phosphoesterase" evidence="1">
    <location>
        <begin position="2"/>
        <end position="221"/>
    </location>
</feature>
<dbReference type="Proteomes" id="UP000606008">
    <property type="component" value="Unassembled WGS sequence"/>
</dbReference>
<reference evidence="3" key="2">
    <citation type="submission" date="2023-07" db="EMBL/GenBank/DDBJ databases">
        <authorList>
            <person name="Jung D.-H."/>
        </authorList>
    </citation>
    <scope>NUCLEOTIDE SEQUENCE [LARGE SCALE GENOMIC DNA]</scope>
    <source>
        <strain evidence="3">JA-25</strain>
    </source>
</reference>
<dbReference type="RefSeq" id="WP_166691486.1">
    <property type="nucleotide sequence ID" value="NZ_WAEL01000002.1"/>
</dbReference>
<reference evidence="3" key="1">
    <citation type="submission" date="2019-09" db="EMBL/GenBank/DDBJ databases">
        <authorList>
            <person name="Jung D.-H."/>
        </authorList>
    </citation>
    <scope>NUCLEOTIDE SEQUENCE [LARGE SCALE GENOMIC DNA]</scope>
    <source>
        <strain evidence="3">JA-25</strain>
    </source>
</reference>